<gene>
    <name evidence="6" type="ORF">B0T17DRAFT_492933</name>
</gene>
<proteinExistence type="inferred from homology"/>
<feature type="region of interest" description="Disordered" evidence="4">
    <location>
        <begin position="379"/>
        <end position="484"/>
    </location>
</feature>
<comment type="subunit">
    <text evidence="3">Interacts with histones H3 and H4.</text>
</comment>
<dbReference type="Gene3D" id="2.30.29.30">
    <property type="entry name" value="Pleckstrin-homology domain (PH domain)/Phosphotyrosine-binding domain (PTB)"/>
    <property type="match status" value="1"/>
</dbReference>
<evidence type="ECO:0000256" key="1">
    <source>
        <dbReference type="ARBA" id="ARBA00006159"/>
    </source>
</evidence>
<dbReference type="PANTHER" id="PTHR45849">
    <property type="entry name" value="FACT COMPLEX SUBUNIT SSRP1"/>
    <property type="match status" value="1"/>
</dbReference>
<keyword evidence="7" id="KW-1185">Reference proteome</keyword>
<protein>
    <recommendedName>
        <fullName evidence="5">Histone chaperone RTT106/FACT complex subunit SPT16-like middle domain-containing protein</fullName>
    </recommendedName>
</protein>
<dbReference type="SMART" id="SM01287">
    <property type="entry name" value="Rtt106"/>
    <property type="match status" value="1"/>
</dbReference>
<evidence type="ECO:0000313" key="7">
    <source>
        <dbReference type="Proteomes" id="UP001174934"/>
    </source>
</evidence>
<evidence type="ECO:0000256" key="4">
    <source>
        <dbReference type="SAM" id="MobiDB-lite"/>
    </source>
</evidence>
<organism evidence="6 7">
    <name type="scientific">Bombardia bombarda</name>
    <dbReference type="NCBI Taxonomy" id="252184"/>
    <lineage>
        <taxon>Eukaryota</taxon>
        <taxon>Fungi</taxon>
        <taxon>Dikarya</taxon>
        <taxon>Ascomycota</taxon>
        <taxon>Pezizomycotina</taxon>
        <taxon>Sordariomycetes</taxon>
        <taxon>Sordariomycetidae</taxon>
        <taxon>Sordariales</taxon>
        <taxon>Lasiosphaeriaceae</taxon>
        <taxon>Bombardia</taxon>
    </lineage>
</organism>
<dbReference type="Gene3D" id="2.30.29.120">
    <property type="match status" value="1"/>
</dbReference>
<dbReference type="Proteomes" id="UP001174934">
    <property type="component" value="Unassembled WGS sequence"/>
</dbReference>
<dbReference type="SUPFAM" id="SSF50729">
    <property type="entry name" value="PH domain-like"/>
    <property type="match status" value="1"/>
</dbReference>
<evidence type="ECO:0000256" key="2">
    <source>
        <dbReference type="ARBA" id="ARBA00037550"/>
    </source>
</evidence>
<evidence type="ECO:0000259" key="5">
    <source>
        <dbReference type="SMART" id="SM01287"/>
    </source>
</evidence>
<feature type="domain" description="Histone chaperone RTT106/FACT complex subunit SPT16-like middle" evidence="5">
    <location>
        <begin position="264"/>
        <end position="364"/>
    </location>
</feature>
<evidence type="ECO:0000313" key="6">
    <source>
        <dbReference type="EMBL" id="KAK0625055.1"/>
    </source>
</evidence>
<reference evidence="6" key="1">
    <citation type="submission" date="2023-06" db="EMBL/GenBank/DDBJ databases">
        <title>Genome-scale phylogeny and comparative genomics of the fungal order Sordariales.</title>
        <authorList>
            <consortium name="Lawrence Berkeley National Laboratory"/>
            <person name="Hensen N."/>
            <person name="Bonometti L."/>
            <person name="Westerberg I."/>
            <person name="Brannstrom I.O."/>
            <person name="Guillou S."/>
            <person name="Cros-Aarteil S."/>
            <person name="Calhoun S."/>
            <person name="Haridas S."/>
            <person name="Kuo A."/>
            <person name="Mondo S."/>
            <person name="Pangilinan J."/>
            <person name="Riley R."/>
            <person name="LaButti K."/>
            <person name="Andreopoulos B."/>
            <person name="Lipzen A."/>
            <person name="Chen C."/>
            <person name="Yanf M."/>
            <person name="Daum C."/>
            <person name="Ng V."/>
            <person name="Clum A."/>
            <person name="Steindorff A."/>
            <person name="Ohm R."/>
            <person name="Martin F."/>
            <person name="Silar P."/>
            <person name="Natvig D."/>
            <person name="Lalanne C."/>
            <person name="Gautier V."/>
            <person name="Ament-velasquez S.L."/>
            <person name="Kruys A."/>
            <person name="Hutchinson M.I."/>
            <person name="Powell A.J."/>
            <person name="Barry K."/>
            <person name="Miller A.N."/>
            <person name="Grigoriev I.V."/>
            <person name="Debuchy R."/>
            <person name="Gladieux P."/>
            <person name="Thoren M.H."/>
            <person name="Johannesson H."/>
        </authorList>
    </citation>
    <scope>NUCLEOTIDE SEQUENCE</scope>
    <source>
        <strain evidence="6">SMH3391-2</strain>
    </source>
</reference>
<dbReference type="InterPro" id="IPR050454">
    <property type="entry name" value="RTT106/SSRP1_HistChap/FACT"/>
</dbReference>
<dbReference type="EMBL" id="JAULSR010000003">
    <property type="protein sequence ID" value="KAK0625055.1"/>
    <property type="molecule type" value="Genomic_DNA"/>
</dbReference>
<dbReference type="PANTHER" id="PTHR45849:SF3">
    <property type="entry name" value="HISTONE CHAPERONE RTT106"/>
    <property type="match status" value="1"/>
</dbReference>
<evidence type="ECO:0000256" key="3">
    <source>
        <dbReference type="ARBA" id="ARBA00038654"/>
    </source>
</evidence>
<dbReference type="InterPro" id="IPR011993">
    <property type="entry name" value="PH-like_dom_sf"/>
</dbReference>
<name>A0AA40C4T6_9PEZI</name>
<comment type="function">
    <text evidence="2">Histones H3 and H4 chaperone involved in the nucleosome formation and heterochromatin silencing. Required for the deposition of H3K56ac-carrying H3-H4 complex onto newly-replicated DNA. Plays a role in the transcriptional regulation of the cell-cycle dependent histone genes by creating a repressive structure at the core histone gene promoter.</text>
</comment>
<comment type="similarity">
    <text evidence="1">Belongs to the RTT106 family.</text>
</comment>
<feature type="compositionally biased region" description="Acidic residues" evidence="4">
    <location>
        <begin position="432"/>
        <end position="484"/>
    </location>
</feature>
<dbReference type="InterPro" id="IPR013719">
    <property type="entry name" value="RTT106/SPT16-like_middle_dom"/>
</dbReference>
<feature type="compositionally biased region" description="Gly residues" evidence="4">
    <location>
        <begin position="397"/>
        <end position="410"/>
    </location>
</feature>
<sequence>MAPPKLDTETLGLVFKGRPDILSGIQKAADSTARVTLFNHIASFVHERLSNPANEEPASKRRRVDIAPAQSNGHATASHAASSKAGALSAEDDPVLLEVKDISFVVPQRKKYDLCFTKNFLYARGSGTTEPVKGMVYPWRDIEHAFYLPVPEKSQVQHNYVLFPRSSYLPTTKQSAAAAATSSDPVPLEPLVFTVPATAPKPNTISGTSAAAAEAVSDTYSTLLHWALSTSLRAAGNHACTLVSADPKLFHSAARQAYRPTEKAVHVKAFRGSKDGYLFFLPTGILWGFKKPLIFLPLDRILAVSYTSVLQRTFNIVVEYEGVGGESKDEGKGEEIEFAMLDQEDYGGIDQNYVRRYGLADRSMAEQRKAKRELIENAAGGKKGGAGGEDGEVDGDGVVGEGGVGGVGGEAGEKGDGLTVLERAQREAEQLLQDEEDELEEDYDPGSEGDSEGSGSEDDDGDDDDDDDEDEDEEDEDEEMGDGE</sequence>
<accession>A0AA40C4T6</accession>
<dbReference type="Pfam" id="PF08512">
    <property type="entry name" value="Rttp106-like_middle"/>
    <property type="match status" value="1"/>
</dbReference>
<dbReference type="AlphaFoldDB" id="A0AA40C4T6"/>
<dbReference type="GO" id="GO:0031491">
    <property type="term" value="F:nucleosome binding"/>
    <property type="evidence" value="ECO:0007669"/>
    <property type="project" value="TreeGrafter"/>
</dbReference>
<comment type="caution">
    <text evidence="6">The sequence shown here is derived from an EMBL/GenBank/DDBJ whole genome shotgun (WGS) entry which is preliminary data.</text>
</comment>
<dbReference type="GO" id="GO:0042393">
    <property type="term" value="F:histone binding"/>
    <property type="evidence" value="ECO:0007669"/>
    <property type="project" value="TreeGrafter"/>
</dbReference>